<protein>
    <submittedName>
        <fullName evidence="2">Uncharacterized protein</fullName>
    </submittedName>
</protein>
<proteinExistence type="predicted"/>
<name>A0A3P7DWI1_WUCBA</name>
<dbReference type="AlphaFoldDB" id="A0A3P7DWI1"/>
<gene>
    <name evidence="2" type="ORF">WBA_LOCUS7846</name>
</gene>
<dbReference type="Proteomes" id="UP000270924">
    <property type="component" value="Unassembled WGS sequence"/>
</dbReference>
<accession>A0A3P7DWI1</accession>
<dbReference type="EMBL" id="UYWW01005952">
    <property type="protein sequence ID" value="VDM14460.1"/>
    <property type="molecule type" value="Genomic_DNA"/>
</dbReference>
<organism evidence="2 3">
    <name type="scientific">Wuchereria bancrofti</name>
    <dbReference type="NCBI Taxonomy" id="6293"/>
    <lineage>
        <taxon>Eukaryota</taxon>
        <taxon>Metazoa</taxon>
        <taxon>Ecdysozoa</taxon>
        <taxon>Nematoda</taxon>
        <taxon>Chromadorea</taxon>
        <taxon>Rhabditida</taxon>
        <taxon>Spirurina</taxon>
        <taxon>Spiruromorpha</taxon>
        <taxon>Filarioidea</taxon>
        <taxon>Onchocercidae</taxon>
        <taxon>Wuchereria</taxon>
    </lineage>
</organism>
<evidence type="ECO:0000313" key="2">
    <source>
        <dbReference type="EMBL" id="VDM14460.1"/>
    </source>
</evidence>
<sequence>MMKDDSSNNIGTHSQRMVPDASGSQIIQSASVLKKMRFDDGDTDEIGKYRSRLQQHMAGLEQAYFSRRLNNTESRSITDDSLGPCCDTLDDFSQVLHGMSQYGSFRRLASLNYNVADATAALSIVSR</sequence>
<keyword evidence="3" id="KW-1185">Reference proteome</keyword>
<evidence type="ECO:0000313" key="3">
    <source>
        <dbReference type="Proteomes" id="UP000270924"/>
    </source>
</evidence>
<evidence type="ECO:0000256" key="1">
    <source>
        <dbReference type="SAM" id="MobiDB-lite"/>
    </source>
</evidence>
<feature type="region of interest" description="Disordered" evidence="1">
    <location>
        <begin position="1"/>
        <end position="24"/>
    </location>
</feature>
<reference evidence="2 3" key="1">
    <citation type="submission" date="2018-11" db="EMBL/GenBank/DDBJ databases">
        <authorList>
            <consortium name="Pathogen Informatics"/>
        </authorList>
    </citation>
    <scope>NUCLEOTIDE SEQUENCE [LARGE SCALE GENOMIC DNA]</scope>
</reference>
<dbReference type="InParanoid" id="A0A3P7DWI1"/>